<dbReference type="EMBL" id="OBQD01000009">
    <property type="protein sequence ID" value="SOC42217.1"/>
    <property type="molecule type" value="Genomic_DNA"/>
</dbReference>
<dbReference type="Proteomes" id="UP000219167">
    <property type="component" value="Unassembled WGS sequence"/>
</dbReference>
<name>A0A285UKJ2_9HYPH</name>
<sequence>MESTQGLPLEVRLSAYLDGQLSHSEIREIDVMLARDEKARTLFNRLKLGSDLGRKAFEDMLHEPVPLDLVRSIKQASAEAGHDRARSPLSPPSKEAPAKDRLWRSAGAGLALLAAGIGAGYLAAAWQNPVAPPVHIAVARNWLDDVADYHRLYARQSRHLVEVPASESQHITQWLTTAVGIDFSIPDLSEKGLTFEGARLLVAGSMPTAQLIYRDQDGDIFAVCFQKSEPVPEMTELTDSIRDDLGLVSWQRGAGAFVVIGPSSDPQLDAIARTVAETI</sequence>
<gene>
    <name evidence="1" type="ORF">SAMN05892877_109259</name>
</gene>
<accession>A0A285UKJ2</accession>
<dbReference type="AlphaFoldDB" id="A0A285UKJ2"/>
<reference evidence="1 2" key="1">
    <citation type="submission" date="2017-08" db="EMBL/GenBank/DDBJ databases">
        <authorList>
            <person name="de Groot N.N."/>
        </authorList>
    </citation>
    <scope>NUCLEOTIDE SEQUENCE [LARGE SCALE GENOMIC DNA]</scope>
    <source>
        <strain evidence="1 2">JC85</strain>
    </source>
</reference>
<evidence type="ECO:0000313" key="2">
    <source>
        <dbReference type="Proteomes" id="UP000219167"/>
    </source>
</evidence>
<dbReference type="OrthoDB" id="7187254at2"/>
<protein>
    <submittedName>
        <fullName evidence="1">Anti-sigma factor RsiW</fullName>
    </submittedName>
</protein>
<organism evidence="1 2">
    <name type="scientific">Rhizobium subbaraonis</name>
    <dbReference type="NCBI Taxonomy" id="908946"/>
    <lineage>
        <taxon>Bacteria</taxon>
        <taxon>Pseudomonadati</taxon>
        <taxon>Pseudomonadota</taxon>
        <taxon>Alphaproteobacteria</taxon>
        <taxon>Hyphomicrobiales</taxon>
        <taxon>Rhizobiaceae</taxon>
        <taxon>Rhizobium/Agrobacterium group</taxon>
        <taxon>Rhizobium</taxon>
    </lineage>
</organism>
<dbReference type="RefSeq" id="WP_097140841.1">
    <property type="nucleotide sequence ID" value="NZ_OBQD01000009.1"/>
</dbReference>
<evidence type="ECO:0000313" key="1">
    <source>
        <dbReference type="EMBL" id="SOC42217.1"/>
    </source>
</evidence>
<keyword evidence="2" id="KW-1185">Reference proteome</keyword>
<proteinExistence type="predicted"/>